<evidence type="ECO:0000256" key="8">
    <source>
        <dbReference type="SAM" id="Phobius"/>
    </source>
</evidence>
<keyword evidence="6 8" id="KW-1133">Transmembrane helix</keyword>
<sequence>MEEKKHRWIEFLGGKNLLFTCTSVLLIGACIWVLSKISFFFTPFAIILFAILPPAIFAIVLYYMFHPLVHQLERFLPRIWAVSLLFLAVIALLVLGGVLIFPSIQEQLHQLIDEFPTIFSDVQQLVQNFFAKTPFADAINQSQSSLNEVWSKVGNFLENYLQKGAQGVGSVFSAVSTTLITLVTGPIIAFFLLKDNHRFYETSKKILPPVMRKDANEIAQIVNQQIGAYLKGQIILSVILGIMYWPFFLLIGLPFSGILAIAAGILCIIPYIGPFVVFLPGLIIALQVSWMMAIKFLIVWFAVQAVHGHLVVPRVMGDKLQIHPVTIIFVLLVMAELFGLVGVIFGIPIYCFIKVLVIYLFRRFKRRYNRFYGEKGRYEETEFSKDDYLKE</sequence>
<feature type="transmembrane region" description="Helical" evidence="8">
    <location>
        <begin position="75"/>
        <end position="101"/>
    </location>
</feature>
<feature type="transmembrane region" description="Helical" evidence="8">
    <location>
        <begin position="328"/>
        <end position="361"/>
    </location>
</feature>
<dbReference type="PANTHER" id="PTHR21716:SF53">
    <property type="entry name" value="PERMEASE PERM-RELATED"/>
    <property type="match status" value="1"/>
</dbReference>
<comment type="subcellular location">
    <subcellularLocation>
        <location evidence="1">Cell membrane</location>
        <topology evidence="1">Multi-pass membrane protein</topology>
    </subcellularLocation>
</comment>
<protein>
    <submittedName>
        <fullName evidence="9">Putative ATP synthase F0, A subunit</fullName>
    </submittedName>
</protein>
<keyword evidence="5 8" id="KW-0812">Transmembrane</keyword>
<comment type="similarity">
    <text evidence="2">Belongs to the autoinducer-2 exporter (AI-2E) (TC 2.A.86) family.</text>
</comment>
<evidence type="ECO:0000256" key="5">
    <source>
        <dbReference type="ARBA" id="ARBA00022692"/>
    </source>
</evidence>
<reference evidence="9 10" key="1">
    <citation type="submission" date="2010-12" db="EMBL/GenBank/DDBJ databases">
        <authorList>
            <person name="Muzny D."/>
            <person name="Qin X."/>
            <person name="Deng J."/>
            <person name="Jiang H."/>
            <person name="Liu Y."/>
            <person name="Qu J."/>
            <person name="Song X.-Z."/>
            <person name="Zhang L."/>
            <person name="Thornton R."/>
            <person name="Coyle M."/>
            <person name="Francisco L."/>
            <person name="Jackson L."/>
            <person name="Javaid M."/>
            <person name="Korchina V."/>
            <person name="Kovar C."/>
            <person name="Mata R."/>
            <person name="Mathew T."/>
            <person name="Ngo R."/>
            <person name="Nguyen L."/>
            <person name="Nguyen N."/>
            <person name="Okwuonu G."/>
            <person name="Ongeri F."/>
            <person name="Pham C."/>
            <person name="Simmons D."/>
            <person name="Wilczek-Boney K."/>
            <person name="Hale W."/>
            <person name="Jakkamsetti A."/>
            <person name="Pham P."/>
            <person name="Ruth R."/>
            <person name="San Lucas F."/>
            <person name="Warren J."/>
            <person name="Zhang J."/>
            <person name="Zhao Z."/>
            <person name="Zhou C."/>
            <person name="Zhu D."/>
            <person name="Lee S."/>
            <person name="Bess C."/>
            <person name="Blankenburg K."/>
            <person name="Forbes L."/>
            <person name="Fu Q."/>
            <person name="Gubbala S."/>
            <person name="Hirani K."/>
            <person name="Jayaseelan J.C."/>
            <person name="Lara F."/>
            <person name="Munidasa M."/>
            <person name="Palculict T."/>
            <person name="Patil S."/>
            <person name="Pu L.-L."/>
            <person name="Saada N."/>
            <person name="Tang L."/>
            <person name="Weissenberger G."/>
            <person name="Zhu Y."/>
            <person name="Hemphill L."/>
            <person name="Shang Y."/>
            <person name="Youmans B."/>
            <person name="Ayvaz T."/>
            <person name="Ross M."/>
            <person name="Santibanez J."/>
            <person name="Aqrawi P."/>
            <person name="Gross S."/>
            <person name="Joshi V."/>
            <person name="Fowler G."/>
            <person name="Nazareth L."/>
            <person name="Reid J."/>
            <person name="Worley K."/>
            <person name="Petrosino J."/>
            <person name="Highlander S."/>
            <person name="Gibbs R."/>
        </authorList>
    </citation>
    <scope>NUCLEOTIDE SEQUENCE [LARGE SCALE GENOMIC DNA]</scope>
    <source>
        <strain evidence="10">DSM 15952 / CCUG 50447 / LMG 22039 / TP 1.5</strain>
    </source>
</reference>
<organism evidence="9 10">
    <name type="scientific">Enterococcus italicus (strain DSM 15952 / CCUG 50447 / LMG 22039 / TP 1.5)</name>
    <dbReference type="NCBI Taxonomy" id="888064"/>
    <lineage>
        <taxon>Bacteria</taxon>
        <taxon>Bacillati</taxon>
        <taxon>Bacillota</taxon>
        <taxon>Bacilli</taxon>
        <taxon>Lactobacillales</taxon>
        <taxon>Enterococcaceae</taxon>
        <taxon>Enterococcus</taxon>
    </lineage>
</organism>
<dbReference type="HOGENOM" id="CLU_031275_8_2_9"/>
<feature type="transmembrane region" description="Helical" evidence="8">
    <location>
        <begin position="234"/>
        <end position="253"/>
    </location>
</feature>
<gene>
    <name evidence="9" type="ORF">HMPREF9088_1891</name>
</gene>
<keyword evidence="10" id="KW-1185">Reference proteome</keyword>
<feature type="transmembrane region" description="Helical" evidence="8">
    <location>
        <begin position="40"/>
        <end position="63"/>
    </location>
</feature>
<proteinExistence type="inferred from homology"/>
<dbReference type="eggNOG" id="COG0628">
    <property type="taxonomic scope" value="Bacteria"/>
</dbReference>
<keyword evidence="3" id="KW-0813">Transport</keyword>
<dbReference type="Pfam" id="PF01594">
    <property type="entry name" value="AI-2E_transport"/>
    <property type="match status" value="1"/>
</dbReference>
<name>E6LHQ1_ENTI1</name>
<feature type="transmembrane region" description="Helical" evidence="8">
    <location>
        <begin position="259"/>
        <end position="284"/>
    </location>
</feature>
<keyword evidence="7 8" id="KW-0472">Membrane</keyword>
<dbReference type="RefSeq" id="WP_007208903.1">
    <property type="nucleotide sequence ID" value="NZ_GL622241.1"/>
</dbReference>
<evidence type="ECO:0000256" key="4">
    <source>
        <dbReference type="ARBA" id="ARBA00022475"/>
    </source>
</evidence>
<dbReference type="Proteomes" id="UP000010296">
    <property type="component" value="Unassembled WGS sequence"/>
</dbReference>
<dbReference type="GO" id="GO:0005886">
    <property type="term" value="C:plasma membrane"/>
    <property type="evidence" value="ECO:0007669"/>
    <property type="project" value="UniProtKB-SubCell"/>
</dbReference>
<accession>E6LHQ1</accession>
<feature type="transmembrane region" description="Helical" evidence="8">
    <location>
        <begin position="12"/>
        <end position="34"/>
    </location>
</feature>
<evidence type="ECO:0000313" key="9">
    <source>
        <dbReference type="EMBL" id="EFU73306.1"/>
    </source>
</evidence>
<dbReference type="STRING" id="888064.HMPREF9088_1891"/>
<dbReference type="GO" id="GO:0055085">
    <property type="term" value="P:transmembrane transport"/>
    <property type="evidence" value="ECO:0007669"/>
    <property type="project" value="TreeGrafter"/>
</dbReference>
<dbReference type="AlphaFoldDB" id="E6LHQ1"/>
<keyword evidence="4" id="KW-1003">Cell membrane</keyword>
<feature type="transmembrane region" description="Helical" evidence="8">
    <location>
        <begin position="296"/>
        <end position="316"/>
    </location>
</feature>
<dbReference type="PROSITE" id="PS51257">
    <property type="entry name" value="PROKAR_LIPOPROTEIN"/>
    <property type="match status" value="1"/>
</dbReference>
<dbReference type="PANTHER" id="PTHR21716">
    <property type="entry name" value="TRANSMEMBRANE PROTEIN"/>
    <property type="match status" value="1"/>
</dbReference>
<evidence type="ECO:0000313" key="10">
    <source>
        <dbReference type="Proteomes" id="UP000010296"/>
    </source>
</evidence>
<evidence type="ECO:0000256" key="2">
    <source>
        <dbReference type="ARBA" id="ARBA00009773"/>
    </source>
</evidence>
<dbReference type="EMBL" id="AEPV01000071">
    <property type="protein sequence ID" value="EFU73306.1"/>
    <property type="molecule type" value="Genomic_DNA"/>
</dbReference>
<evidence type="ECO:0000256" key="3">
    <source>
        <dbReference type="ARBA" id="ARBA00022448"/>
    </source>
</evidence>
<dbReference type="OrthoDB" id="9793390at2"/>
<comment type="caution">
    <text evidence="9">The sequence shown here is derived from an EMBL/GenBank/DDBJ whole genome shotgun (WGS) entry which is preliminary data.</text>
</comment>
<evidence type="ECO:0000256" key="6">
    <source>
        <dbReference type="ARBA" id="ARBA00022989"/>
    </source>
</evidence>
<evidence type="ECO:0000256" key="7">
    <source>
        <dbReference type="ARBA" id="ARBA00023136"/>
    </source>
</evidence>
<dbReference type="PATRIC" id="fig|888064.11.peg.184"/>
<feature type="transmembrane region" description="Helical" evidence="8">
    <location>
        <begin position="171"/>
        <end position="193"/>
    </location>
</feature>
<evidence type="ECO:0000256" key="1">
    <source>
        <dbReference type="ARBA" id="ARBA00004651"/>
    </source>
</evidence>
<dbReference type="InterPro" id="IPR002549">
    <property type="entry name" value="AI-2E-like"/>
</dbReference>